<dbReference type="STRING" id="553219.CAMSH0001_2312"/>
<comment type="caution">
    <text evidence="1">The sequence shown here is derived from an EMBL/GenBank/DDBJ whole genome shotgun (WGS) entry which is preliminary data.</text>
</comment>
<sequence>MYKIYKFKNTIKFKPPAAALTKSHENATRCNTGDKAGFFL</sequence>
<name>C6RG48_9BACT</name>
<evidence type="ECO:0000313" key="1">
    <source>
        <dbReference type="EMBL" id="EET79743.1"/>
    </source>
</evidence>
<gene>
    <name evidence="1" type="ORF">CAMSH0001_2312</name>
</gene>
<proteinExistence type="predicted"/>
<dbReference type="Proteomes" id="UP000003107">
    <property type="component" value="Unassembled WGS sequence"/>
</dbReference>
<dbReference type="EMBL" id="ACVQ01000018">
    <property type="protein sequence ID" value="EET79743.1"/>
    <property type="molecule type" value="Genomic_DNA"/>
</dbReference>
<reference evidence="1 2" key="1">
    <citation type="submission" date="2009-07" db="EMBL/GenBank/DDBJ databases">
        <authorList>
            <person name="Madupu R."/>
            <person name="Sebastian Y."/>
            <person name="Durkin A.S."/>
            <person name="Torralba M."/>
            <person name="Methe B."/>
            <person name="Sutton G.G."/>
            <person name="Strausberg R.L."/>
            <person name="Nelson K.E."/>
        </authorList>
    </citation>
    <scope>NUCLEOTIDE SEQUENCE [LARGE SCALE GENOMIC DNA]</scope>
    <source>
        <strain evidence="1 2">RM3277</strain>
    </source>
</reference>
<accession>C6RG48</accession>
<organism evidence="1 2">
    <name type="scientific">Campylobacter showae RM3277</name>
    <dbReference type="NCBI Taxonomy" id="553219"/>
    <lineage>
        <taxon>Bacteria</taxon>
        <taxon>Pseudomonadati</taxon>
        <taxon>Campylobacterota</taxon>
        <taxon>Epsilonproteobacteria</taxon>
        <taxon>Campylobacterales</taxon>
        <taxon>Campylobacteraceae</taxon>
        <taxon>Campylobacter</taxon>
    </lineage>
</organism>
<protein>
    <submittedName>
        <fullName evidence="1">Uncharacterized protein</fullName>
    </submittedName>
</protein>
<evidence type="ECO:0000313" key="2">
    <source>
        <dbReference type="Proteomes" id="UP000003107"/>
    </source>
</evidence>
<dbReference type="AlphaFoldDB" id="C6RG48"/>
<keyword evidence="2" id="KW-1185">Reference proteome</keyword>